<accession>A0A438FPD1</accession>
<reference evidence="2 3" key="1">
    <citation type="journal article" date="2018" name="PLoS Genet.">
        <title>Population sequencing reveals clonal diversity and ancestral inbreeding in the grapevine cultivar Chardonnay.</title>
        <authorList>
            <person name="Roach M.J."/>
            <person name="Johnson D.L."/>
            <person name="Bohlmann J."/>
            <person name="van Vuuren H.J."/>
            <person name="Jones S.J."/>
            <person name="Pretorius I.S."/>
            <person name="Schmidt S.A."/>
            <person name="Borneman A.R."/>
        </authorList>
    </citation>
    <scope>NUCLEOTIDE SEQUENCE [LARGE SCALE GENOMIC DNA]</scope>
    <source>
        <strain evidence="3">cv. Chardonnay</strain>
        <tissue evidence="2">Leaf</tissue>
    </source>
</reference>
<organism evidence="2 3">
    <name type="scientific">Vitis vinifera</name>
    <name type="common">Grape</name>
    <dbReference type="NCBI Taxonomy" id="29760"/>
    <lineage>
        <taxon>Eukaryota</taxon>
        <taxon>Viridiplantae</taxon>
        <taxon>Streptophyta</taxon>
        <taxon>Embryophyta</taxon>
        <taxon>Tracheophyta</taxon>
        <taxon>Spermatophyta</taxon>
        <taxon>Magnoliopsida</taxon>
        <taxon>eudicotyledons</taxon>
        <taxon>Gunneridae</taxon>
        <taxon>Pentapetalae</taxon>
        <taxon>rosids</taxon>
        <taxon>Vitales</taxon>
        <taxon>Vitaceae</taxon>
        <taxon>Viteae</taxon>
        <taxon>Vitis</taxon>
    </lineage>
</organism>
<dbReference type="EMBL" id="QGNW01000804">
    <property type="protein sequence ID" value="RVW61816.1"/>
    <property type="molecule type" value="Genomic_DNA"/>
</dbReference>
<name>A0A438FPD1_VITVI</name>
<protein>
    <submittedName>
        <fullName evidence="2">Uncharacterized protein</fullName>
    </submittedName>
</protein>
<feature type="compositionally biased region" description="Pro residues" evidence="1">
    <location>
        <begin position="302"/>
        <end position="328"/>
    </location>
</feature>
<sequence>MKKWHDQLISNKEFQEGQKVLMYDTRLHIFPGKLKSRWIGPFVIHRVYSNGVVELLNSNGKDSFRVNGYRLSHSWSHSNQKRRQSTSLNLKKPKCVLIVLMIPGGRNFKELKEKNRVEIGAETEQKQGKNRALRNFAVKETSAKWHFVAKPFRNTVEVSEVEKRDFAPKVPFRRVFRNCESGFGTRVPLRSTVTSISQLRNSLRSCCENGILLRNWRFVAKLKLTLRLPFFLFIPVKCCEKGFKNQSTILAASSSSSSHAVQPPFPSAATGQRSYPKWHEREGQIFIPSNRKRSLRKEPSPGSVPEPAPKPSPSRPNPPPVKPAPPKPPARRYLTVASSSLANPLPIPSPVPSPAPRKSSGASSANSSPKLQLKHLWKNIQSEARACPIIPAAEEISYGASASSKDFSIPGQPNSTIFKAWANPTELEMVSTLQRSCKSITSAEGELPPVMFLIDAFLRHNIYPLQHWTQRRGVLLEACSQEEASKSRLHSTPLPKAAMPILEHLGYPSEPQLERKEICREPFTLDKWNNMTDTKLISLGSLSQQQGEPPQDIPEGITLATPAIPRAHQLHLLHHSHPHQLSRGWPSLYLNIESCAVHWRLLQLPEQSCSGVGSHKACQEQMLASQAQQAAILRQLQVHFDLPQAVEPSTDTPPEPHSQPSESHPPEPEAPADPPTEEADPSA</sequence>
<evidence type="ECO:0000313" key="3">
    <source>
        <dbReference type="Proteomes" id="UP000288805"/>
    </source>
</evidence>
<gene>
    <name evidence="2" type="ORF">CK203_065726</name>
</gene>
<comment type="caution">
    <text evidence="2">The sequence shown here is derived from an EMBL/GenBank/DDBJ whole genome shotgun (WGS) entry which is preliminary data.</text>
</comment>
<evidence type="ECO:0000313" key="2">
    <source>
        <dbReference type="EMBL" id="RVW61816.1"/>
    </source>
</evidence>
<feature type="region of interest" description="Disordered" evidence="1">
    <location>
        <begin position="254"/>
        <end position="370"/>
    </location>
</feature>
<feature type="region of interest" description="Disordered" evidence="1">
    <location>
        <begin position="642"/>
        <end position="683"/>
    </location>
</feature>
<dbReference type="AlphaFoldDB" id="A0A438FPD1"/>
<feature type="compositionally biased region" description="Pro residues" evidence="1">
    <location>
        <begin position="345"/>
        <end position="355"/>
    </location>
</feature>
<feature type="compositionally biased region" description="Low complexity" evidence="1">
    <location>
        <begin position="356"/>
        <end position="368"/>
    </location>
</feature>
<dbReference type="Proteomes" id="UP000288805">
    <property type="component" value="Unassembled WGS sequence"/>
</dbReference>
<evidence type="ECO:0000256" key="1">
    <source>
        <dbReference type="SAM" id="MobiDB-lite"/>
    </source>
</evidence>
<proteinExistence type="predicted"/>